<dbReference type="Gene3D" id="3.10.129.10">
    <property type="entry name" value="Hotdog Thioesterase"/>
    <property type="match status" value="1"/>
</dbReference>
<keyword evidence="11" id="KW-0472">Membrane</keyword>
<dbReference type="EC" id="3.1.2.2" evidence="16"/>
<evidence type="ECO:0000256" key="5">
    <source>
        <dbReference type="ARBA" id="ARBA00022490"/>
    </source>
</evidence>
<keyword evidence="5" id="KW-0963">Cytoplasm</keyword>
<evidence type="ECO:0000256" key="18">
    <source>
        <dbReference type="ARBA" id="ARBA00043210"/>
    </source>
</evidence>
<keyword evidence="10" id="KW-0443">Lipid metabolism</keyword>
<keyword evidence="4" id="KW-1003">Cell membrane</keyword>
<comment type="catalytic activity">
    <reaction evidence="13">
        <text>(5Z,8Z,11Z,14Z)-eicosatetraenoyl-CoA + H2O = (5Z,8Z,11Z,14Z)-eicosatetraenoate + CoA + H(+)</text>
        <dbReference type="Rhea" id="RHEA:40151"/>
        <dbReference type="ChEBI" id="CHEBI:15377"/>
        <dbReference type="ChEBI" id="CHEBI:15378"/>
        <dbReference type="ChEBI" id="CHEBI:32395"/>
        <dbReference type="ChEBI" id="CHEBI:57287"/>
        <dbReference type="ChEBI" id="CHEBI:57368"/>
    </reaction>
    <physiologicalReaction direction="left-to-right" evidence="13">
        <dbReference type="Rhea" id="RHEA:40152"/>
    </physiologicalReaction>
</comment>
<evidence type="ECO:0000256" key="16">
    <source>
        <dbReference type="ARBA" id="ARBA00038848"/>
    </source>
</evidence>
<dbReference type="GO" id="GO:0006631">
    <property type="term" value="P:fatty acid metabolic process"/>
    <property type="evidence" value="ECO:0007669"/>
    <property type="project" value="UniProtKB-KW"/>
</dbReference>
<gene>
    <name evidence="25" type="ORF">PS9374_02626</name>
</gene>
<dbReference type="Pfam" id="PF03061">
    <property type="entry name" value="4HBT"/>
    <property type="match status" value="1"/>
</dbReference>
<dbReference type="GO" id="GO:0005737">
    <property type="term" value="C:cytoplasm"/>
    <property type="evidence" value="ECO:0007669"/>
    <property type="project" value="UniProtKB-SubCell"/>
</dbReference>
<comment type="catalytic activity">
    <reaction evidence="23">
        <text>tetradecanoyl-CoA + H2O = tetradecanoate + CoA + H(+)</text>
        <dbReference type="Rhea" id="RHEA:40119"/>
        <dbReference type="ChEBI" id="CHEBI:15377"/>
        <dbReference type="ChEBI" id="CHEBI:15378"/>
        <dbReference type="ChEBI" id="CHEBI:30807"/>
        <dbReference type="ChEBI" id="CHEBI:57287"/>
        <dbReference type="ChEBI" id="CHEBI:57385"/>
    </reaction>
    <physiologicalReaction direction="left-to-right" evidence="23">
        <dbReference type="Rhea" id="RHEA:40120"/>
    </physiologicalReaction>
</comment>
<comment type="catalytic activity">
    <reaction evidence="21">
        <text>decanoyl-CoA + H2O = decanoate + CoA + H(+)</text>
        <dbReference type="Rhea" id="RHEA:40059"/>
        <dbReference type="ChEBI" id="CHEBI:15377"/>
        <dbReference type="ChEBI" id="CHEBI:15378"/>
        <dbReference type="ChEBI" id="CHEBI:27689"/>
        <dbReference type="ChEBI" id="CHEBI:57287"/>
        <dbReference type="ChEBI" id="CHEBI:61430"/>
    </reaction>
    <physiologicalReaction direction="left-to-right" evidence="21">
        <dbReference type="Rhea" id="RHEA:40060"/>
    </physiologicalReaction>
</comment>
<comment type="subcellular location">
    <subcellularLocation>
        <location evidence="3">Cell projection</location>
        <location evidence="3">Ruffle membrane</location>
    </subcellularLocation>
    <subcellularLocation>
        <location evidence="2">Cytoplasm</location>
    </subcellularLocation>
    <subcellularLocation>
        <location evidence="1">Membrane</location>
        <topology evidence="1">Peripheral membrane protein</topology>
    </subcellularLocation>
</comment>
<comment type="catalytic activity">
    <reaction evidence="22">
        <text>dodecanoyl-CoA + H2O = dodecanoate + CoA + H(+)</text>
        <dbReference type="Rhea" id="RHEA:30135"/>
        <dbReference type="ChEBI" id="CHEBI:15377"/>
        <dbReference type="ChEBI" id="CHEBI:15378"/>
        <dbReference type="ChEBI" id="CHEBI:18262"/>
        <dbReference type="ChEBI" id="CHEBI:57287"/>
        <dbReference type="ChEBI" id="CHEBI:57375"/>
    </reaction>
    <physiologicalReaction direction="left-to-right" evidence="22">
        <dbReference type="Rhea" id="RHEA:30136"/>
    </physiologicalReaction>
</comment>
<evidence type="ECO:0000256" key="23">
    <source>
        <dbReference type="ARBA" id="ARBA00048180"/>
    </source>
</evidence>
<evidence type="ECO:0000256" key="8">
    <source>
        <dbReference type="ARBA" id="ARBA00022832"/>
    </source>
</evidence>
<proteinExistence type="inferred from homology"/>
<comment type="catalytic activity">
    <reaction evidence="20">
        <text>hexadecanoyl-CoA + H2O = hexadecanoate + CoA + H(+)</text>
        <dbReference type="Rhea" id="RHEA:16645"/>
        <dbReference type="ChEBI" id="CHEBI:7896"/>
        <dbReference type="ChEBI" id="CHEBI:15377"/>
        <dbReference type="ChEBI" id="CHEBI:15378"/>
        <dbReference type="ChEBI" id="CHEBI:57287"/>
        <dbReference type="ChEBI" id="CHEBI:57379"/>
        <dbReference type="EC" id="3.1.2.2"/>
    </reaction>
    <physiologicalReaction direction="left-to-right" evidence="20">
        <dbReference type="Rhea" id="RHEA:16646"/>
    </physiologicalReaction>
</comment>
<accession>A0A161LH86</accession>
<evidence type="ECO:0000256" key="14">
    <source>
        <dbReference type="ARBA" id="ARBA00037002"/>
    </source>
</evidence>
<keyword evidence="6" id="KW-0053">Apoptosis</keyword>
<dbReference type="AlphaFoldDB" id="A0A161LH86"/>
<comment type="catalytic activity">
    <reaction evidence="14">
        <text>(9Z)-octadecenoyl-CoA + H2O = (9Z)-octadecenoate + CoA + H(+)</text>
        <dbReference type="Rhea" id="RHEA:40139"/>
        <dbReference type="ChEBI" id="CHEBI:15377"/>
        <dbReference type="ChEBI" id="CHEBI:15378"/>
        <dbReference type="ChEBI" id="CHEBI:30823"/>
        <dbReference type="ChEBI" id="CHEBI:57287"/>
        <dbReference type="ChEBI" id="CHEBI:57387"/>
    </reaction>
    <physiologicalReaction direction="left-to-right" evidence="14">
        <dbReference type="Rhea" id="RHEA:40140"/>
    </physiologicalReaction>
</comment>
<evidence type="ECO:0000256" key="6">
    <source>
        <dbReference type="ARBA" id="ARBA00022703"/>
    </source>
</evidence>
<dbReference type="Proteomes" id="UP000077701">
    <property type="component" value="Unassembled WGS sequence"/>
</dbReference>
<evidence type="ECO:0000256" key="19">
    <source>
        <dbReference type="ARBA" id="ARBA00047588"/>
    </source>
</evidence>
<dbReference type="STRING" id="161355.PS9374_02626"/>
<dbReference type="RefSeq" id="WP_068897030.1">
    <property type="nucleotide sequence ID" value="NZ_BDCX01000005.1"/>
</dbReference>
<keyword evidence="26" id="KW-1185">Reference proteome</keyword>
<dbReference type="InterPro" id="IPR006683">
    <property type="entry name" value="Thioestr_dom"/>
</dbReference>
<evidence type="ECO:0000256" key="12">
    <source>
        <dbReference type="ARBA" id="ARBA00023273"/>
    </source>
</evidence>
<reference evidence="25 26" key="1">
    <citation type="journal article" date="2016" name="Genome Announc.">
        <title>Draft Genome Sequence of Planomonospora sphaerica JCM9374, a Rare Actinomycete.</title>
        <authorList>
            <person name="Dohra H."/>
            <person name="Suzuki T."/>
            <person name="Inoue Y."/>
            <person name="Kodani S."/>
        </authorList>
    </citation>
    <scope>NUCLEOTIDE SEQUENCE [LARGE SCALE GENOMIC DNA]</scope>
    <source>
        <strain evidence="25 26">JCM 9374</strain>
    </source>
</reference>
<comment type="caution">
    <text evidence="25">The sequence shown here is derived from an EMBL/GenBank/DDBJ whole genome shotgun (WGS) entry which is preliminary data.</text>
</comment>
<organism evidence="25 26">
    <name type="scientific">Planomonospora sphaerica</name>
    <dbReference type="NCBI Taxonomy" id="161355"/>
    <lineage>
        <taxon>Bacteria</taxon>
        <taxon>Bacillati</taxon>
        <taxon>Actinomycetota</taxon>
        <taxon>Actinomycetes</taxon>
        <taxon>Streptosporangiales</taxon>
        <taxon>Streptosporangiaceae</taxon>
        <taxon>Planomonospora</taxon>
    </lineage>
</organism>
<keyword evidence="12" id="KW-0966">Cell projection</keyword>
<evidence type="ECO:0000313" key="26">
    <source>
        <dbReference type="Proteomes" id="UP000077701"/>
    </source>
</evidence>
<dbReference type="InterPro" id="IPR052365">
    <property type="entry name" value="THEM4/THEM5_acyl-CoA_thioest"/>
</dbReference>
<evidence type="ECO:0000256" key="1">
    <source>
        <dbReference type="ARBA" id="ARBA00004170"/>
    </source>
</evidence>
<dbReference type="InterPro" id="IPR029069">
    <property type="entry name" value="HotDog_dom_sf"/>
</dbReference>
<dbReference type="PANTHER" id="PTHR12418:SF19">
    <property type="entry name" value="ACYL-COENZYME A THIOESTERASE THEM4"/>
    <property type="match status" value="1"/>
</dbReference>
<comment type="similarity">
    <text evidence="15">Belongs to the THEM4/THEM5 thioesterase family.</text>
</comment>
<evidence type="ECO:0000256" key="17">
    <source>
        <dbReference type="ARBA" id="ARBA00040123"/>
    </source>
</evidence>
<evidence type="ECO:0000256" key="4">
    <source>
        <dbReference type="ARBA" id="ARBA00022475"/>
    </source>
</evidence>
<dbReference type="CDD" id="cd03443">
    <property type="entry name" value="PaaI_thioesterase"/>
    <property type="match status" value="1"/>
</dbReference>
<keyword evidence="8" id="KW-0276">Fatty acid metabolism</keyword>
<evidence type="ECO:0000256" key="11">
    <source>
        <dbReference type="ARBA" id="ARBA00023136"/>
    </source>
</evidence>
<name>A0A161LH86_9ACTN</name>
<evidence type="ECO:0000256" key="2">
    <source>
        <dbReference type="ARBA" id="ARBA00004496"/>
    </source>
</evidence>
<evidence type="ECO:0000256" key="15">
    <source>
        <dbReference type="ARBA" id="ARBA00038456"/>
    </source>
</evidence>
<dbReference type="SUPFAM" id="SSF54637">
    <property type="entry name" value="Thioesterase/thiol ester dehydrase-isomerase"/>
    <property type="match status" value="1"/>
</dbReference>
<comment type="catalytic activity">
    <reaction evidence="19">
        <text>octanoyl-CoA + H2O = octanoate + CoA + H(+)</text>
        <dbReference type="Rhea" id="RHEA:30143"/>
        <dbReference type="ChEBI" id="CHEBI:15377"/>
        <dbReference type="ChEBI" id="CHEBI:15378"/>
        <dbReference type="ChEBI" id="CHEBI:25646"/>
        <dbReference type="ChEBI" id="CHEBI:57287"/>
        <dbReference type="ChEBI" id="CHEBI:57386"/>
    </reaction>
    <physiologicalReaction direction="left-to-right" evidence="19">
        <dbReference type="Rhea" id="RHEA:30144"/>
    </physiologicalReaction>
</comment>
<evidence type="ECO:0000256" key="20">
    <source>
        <dbReference type="ARBA" id="ARBA00047734"/>
    </source>
</evidence>
<dbReference type="OrthoDB" id="5242242at2"/>
<evidence type="ECO:0000256" key="22">
    <source>
        <dbReference type="ARBA" id="ARBA00048074"/>
    </source>
</evidence>
<evidence type="ECO:0000313" key="25">
    <source>
        <dbReference type="EMBL" id="GAT66974.1"/>
    </source>
</evidence>
<dbReference type="GO" id="GO:0016787">
    <property type="term" value="F:hydrolase activity"/>
    <property type="evidence" value="ECO:0007669"/>
    <property type="project" value="UniProtKB-KW"/>
</dbReference>
<keyword evidence="7" id="KW-0378">Hydrolase</keyword>
<dbReference type="GO" id="GO:0016020">
    <property type="term" value="C:membrane"/>
    <property type="evidence" value="ECO:0007669"/>
    <property type="project" value="UniProtKB-SubCell"/>
</dbReference>
<evidence type="ECO:0000256" key="3">
    <source>
        <dbReference type="ARBA" id="ARBA00004632"/>
    </source>
</evidence>
<dbReference type="PANTHER" id="PTHR12418">
    <property type="entry name" value="ACYL-COENZYME A THIOESTERASE THEM4"/>
    <property type="match status" value="1"/>
</dbReference>
<dbReference type="EMBL" id="BDCX01000005">
    <property type="protein sequence ID" value="GAT66974.1"/>
    <property type="molecule type" value="Genomic_DNA"/>
</dbReference>
<evidence type="ECO:0000256" key="9">
    <source>
        <dbReference type="ARBA" id="ARBA00022946"/>
    </source>
</evidence>
<reference evidence="26" key="2">
    <citation type="submission" date="2016-04" db="EMBL/GenBank/DDBJ databases">
        <title>Planomonospora sphaerica JCM9374 whole genome shotgun sequence.</title>
        <authorList>
            <person name="Suzuki T."/>
            <person name="Dohra H."/>
            <person name="Kodani S."/>
        </authorList>
    </citation>
    <scope>NUCLEOTIDE SEQUENCE [LARGE SCALE GENOMIC DNA]</scope>
    <source>
        <strain evidence="26">JCM 9374</strain>
    </source>
</reference>
<evidence type="ECO:0000259" key="24">
    <source>
        <dbReference type="Pfam" id="PF03061"/>
    </source>
</evidence>
<sequence>MTIDVTPTEDAEARLAALVELSRRARALADAVVLTDVPESEVTAVAAELAALTERLGALRRESPRSFELGPGGVPRNVGNAVTGSANPHALPLVVRVTPERTVRAELSFRPVHAGPPASVHGGVSAMILDHLLGEAVAAAGFPGVTGTLTLRYRRPVPYGEPLVATAEYTRSEGRKTWAEGRIALPDGTALAEASGLFVTPAGWLGRGAGDETGSKSGQAPVRER</sequence>
<evidence type="ECO:0000256" key="7">
    <source>
        <dbReference type="ARBA" id="ARBA00022801"/>
    </source>
</evidence>
<evidence type="ECO:0000256" key="13">
    <source>
        <dbReference type="ARBA" id="ARBA00035852"/>
    </source>
</evidence>
<keyword evidence="9" id="KW-0809">Transit peptide</keyword>
<evidence type="ECO:0000256" key="21">
    <source>
        <dbReference type="ARBA" id="ARBA00047969"/>
    </source>
</evidence>
<protein>
    <recommendedName>
        <fullName evidence="17">Acyl-coenzyme A thioesterase THEM4</fullName>
        <ecNumber evidence="16">3.1.2.2</ecNumber>
    </recommendedName>
    <alternativeName>
        <fullName evidence="18">Thioesterase superfamily member 4</fullName>
    </alternativeName>
</protein>
<feature type="domain" description="Thioesterase" evidence="24">
    <location>
        <begin position="120"/>
        <end position="177"/>
    </location>
</feature>
<evidence type="ECO:0000256" key="10">
    <source>
        <dbReference type="ARBA" id="ARBA00023098"/>
    </source>
</evidence>